<dbReference type="AlphaFoldDB" id="A0A1S7J026"/>
<dbReference type="RefSeq" id="WP_059411219.1">
    <property type="nucleotide sequence ID" value="NZ_BBUG01000051.1"/>
</dbReference>
<geneLocation type="plasmid" evidence="1">
    <name>pOfk55</name>
</geneLocation>
<name>A0A1S7J026_LEGPN</name>
<keyword evidence="1" id="KW-0614">Plasmid</keyword>
<accession>A0A1S7J026</accession>
<protein>
    <submittedName>
        <fullName evidence="1">Uncharacterized protein</fullName>
    </submittedName>
</protein>
<sequence length="114" mass="13326">MQIYTHDELENPSLEAEEFLSNFNIYVDVIAVFNGPVLAHFEIMLTNINIPQNSIASVLIIETMTQLDNYLLELKLENVKNNRFLKCDFNQIFYSTHKNLVYYCSNQVKENNSE</sequence>
<evidence type="ECO:0000313" key="1">
    <source>
        <dbReference type="EMBL" id="BAX01897.1"/>
    </source>
</evidence>
<dbReference type="EMBL" id="LC215275">
    <property type="protein sequence ID" value="BAX01897.1"/>
    <property type="molecule type" value="Genomic_DNA"/>
</dbReference>
<organism evidence="1">
    <name type="scientific">Legionella pneumophila</name>
    <dbReference type="NCBI Taxonomy" id="446"/>
    <lineage>
        <taxon>Bacteria</taxon>
        <taxon>Pseudomonadati</taxon>
        <taxon>Pseudomonadota</taxon>
        <taxon>Gammaproteobacteria</taxon>
        <taxon>Legionellales</taxon>
        <taxon>Legionellaceae</taxon>
        <taxon>Legionella</taxon>
    </lineage>
</organism>
<proteinExistence type="predicted"/>
<reference evidence="1" key="1">
    <citation type="journal article" date="2017" name="Plasmid">
        <title>Characterization of the cryptic plasmid pOfk55 from Legionella pneumophila and construction of a pOfk55-derived shuttle vector.</title>
        <authorList>
            <person name="Nishida T."/>
            <person name="Watanabe K."/>
            <person name="Tachibana M."/>
            <person name="Shimizu T."/>
            <person name="Watarai M."/>
        </authorList>
    </citation>
    <scope>NUCLEOTIDE SEQUENCE</scope>
    <source>
        <strain evidence="1">Ofk308</strain>
        <plasmid evidence="1">pOfk55</plasmid>
    </source>
</reference>